<dbReference type="InterPro" id="IPR058641">
    <property type="entry name" value="GVIN1_dom"/>
</dbReference>
<dbReference type="PANTHER" id="PTHR14819">
    <property type="entry name" value="GTP-BINDING"/>
    <property type="match status" value="1"/>
</dbReference>
<evidence type="ECO:0000313" key="5">
    <source>
        <dbReference type="Proteomes" id="UP001303285"/>
    </source>
</evidence>
<dbReference type="SUPFAM" id="SSF52540">
    <property type="entry name" value="P-loop containing nucleoside triphosphate hydrolases"/>
    <property type="match status" value="1"/>
</dbReference>
<evidence type="ECO:0000256" key="1">
    <source>
        <dbReference type="ARBA" id="ARBA00006828"/>
    </source>
</evidence>
<dbReference type="PROSITE" id="PS51717">
    <property type="entry name" value="G_VLIG"/>
    <property type="match status" value="1"/>
</dbReference>
<name>A0ABU5UUD1_NODSP</name>
<protein>
    <recommendedName>
        <fullName evidence="3">VLIG-type G domain-containing protein</fullName>
    </recommendedName>
</protein>
<comment type="caution">
    <text evidence="4">The sequence shown here is derived from an EMBL/GenBank/DDBJ whole genome shotgun (WGS) entry which is preliminary data.</text>
</comment>
<sequence>MTHSNENNIDQNIMPVDGANIIPLYQDGKNILQQASAGLALHGMLISTNEEDILQQRFNLITVQGNISLTHPSYKATDNTEEFKSETKESIFKRGVEKFGASIKASAKGNGLFGGLLNASASFSSQKETENINETKQTTTSNYYSKVQYVVMPVAACTITSNQIRLDNNALQELKRIDNILRNPESEYITIQACKDFLKDYGSHALLGTVTFGSISLIVASSSGFSSTEEQNIQNIVNSKLTTQFQIGFIGIGEGSIGTDHSSRNENQYIYKQEITESKIKIEKLQIGGLQSDQAAIIDRDYRRAIAVWEIICRYHLHEFENPQKLIELLRQEWMNCTGLKDKFQYFVDEISKINEQTQNLLNQQIPSWIQERQLNAENLNHLIRLRRDFKTKTDNNNYWVQEILSSKIVQQYLLDIRYNNNADSKEIKELMRQIVNAEDTTVMSKEDYSQFKNIFKWLNERSEVTDFIIASEINNINELINKISDLIIIIILENDSTKESRKKQAYQYIILAINSLRTALAKKDKLSELSLLCLLFPLGYVPEFSFFNKVWEFEDYQTLEKLLREDQEHPFGIEAKNYQTEKQEAYLILKMLSYDICFLEKERTIDFIQQILLPNLQSESIISILKRYNVGLSYECVEAVKELQNVIDDQPQNKNSGIGLQDIMKETDNNSPKKSPVTSSDEQPSPESQDILERLGLTKYYPGKLRREEIYSITEYSLEQNLPATTEQLATHFLSNLISFNYEGRKLKIASENKSATESEQSGSRFGRRRKQEAETANVYPLDVVAATFLCCNSIIQQDLVQRLWGCKLAIPLVIQEGEDKSPKFFLWAMRSLVMKWKALQGTVIKSEERGIANYPIETVSFIRFDKSDFSKSSLLNWVISENEPDKSHPVFFHRNSEGSTKNRQLADGTVEIGWYLPKGVKEDIFQDIVSFTNLRGDARNYPVQLELIKQFSAKVVILVSAKELKEKETEIVQSFLSVGKNVIILLTDKTITEDDDETVNNFIEHFSSYDEQLVIVDIENKNSPDIRDEIRRILTEIKGNDNSKISLENLAQTMQQEGMDVDELEANCQQGIKKAQQILQIIQKYDRDKRKAEILPLQGKDWANWAEADKEIYRLVNVGEETASTYVEKQEERKIASRKRQFSIVKNGLPEVMKLFIETFLNEHSSTLEYFVRWLKLGLDELSREELPRLYSSYGEQMKKIHDATPEEKAAINNILNELDQKISSQSFGLEHLLREMGQIYSAVMERPESERAEFKDLERLPQIAADLLLSGYPVEIMDGDVGSVPFVWVETVLKELNKTLKKREGKENLQVFVLSAMGIQSSGKSTLLNTMFGLQFAVSAGRCTKGVYLQPVKLEQKLREKYNVDYIFVVDTEGLKSPELSSDSTRKHDNELSTFVIGLSNLALIKLPGENNTYLSEMLPISVHAFLRMQEVNLRPKTKIVHRNVSITDQEKLNTQNRVLNENLDKYTRIACEIEEKPVQTFKDVIDFNLTEDVEYLSSLHEGDDDRNAVIPNYSKQVNGLKRRIIQGLNSRNQLSISDFSQHLDSLWYAVKKDDFVYEFKNITETLARGELDKSWSQIETEFRTPVTDFTMNSYTKIMNCANEAELSQVFEKLKPELSDKIQEIFSKQEESLKQFFTKSKGMYEGSMQQWEASTFARLEDLKDSLRRQNNEKIQNSHDNRLAEIKIRIAGEGYEEKITEMIRKFVQEEKKRQHEQGEMLIFSEEELRELFDPQWEVWIADLRREYDKNRLKPANVEKHNQEALIAVYPDRWSSITKEIQKRSEKIRKDKKLNNFDDGNFSIHNNHYEKTTLLDQATGWLFKTKENEVIKEIEEIKNKLFEDVSKLLREKENNSRPYNDTVIGNIIRKIKSTIEKKSEKLFDDFAFRLTPELKIDLTIIICSYAIERLKNIDQKYRDNHDPIKNLDKEYYFGIFKVSFNKQNLVSTMVSVLCEIIRQGIAEKIEVILHSEIGNKMLSKNFKIFTDKQSLIANILVSLAQKGDINSYYTYIKKPEQSFKSWISSYFDEFNTTNKGIEYLIEDKIKILLDAAKDFVKSTNQYIESQDKNSRFITNWTKKFRELTREHLILKNIERIEILSDSFEGDFNFKSFQDEINKELNATKSKLANKLSYFSNPQTKKYADLRSDVVNDIINLRIGCLKSCPFCGEICIAGGMDEDHNHETPYHRPQGITGYRPVYGKPKLAIETCQQDVAGEGSFINPDTNGEYRLYKDYRKVNDYYASWKINGDLSLEAGSYWKWFMTAYSSELAKLYDADEPDIPESWKSLSKEKEIEKLRKIIEG</sequence>
<keyword evidence="5" id="KW-1185">Reference proteome</keyword>
<dbReference type="InterPro" id="IPR052986">
    <property type="entry name" value="VLIG_GTPase"/>
</dbReference>
<reference evidence="4 5" key="1">
    <citation type="submission" date="2023-12" db="EMBL/GenBank/DDBJ databases">
        <title>Baltic Sea Cyanobacteria.</title>
        <authorList>
            <person name="Delbaje E."/>
            <person name="Fewer D.P."/>
            <person name="Shishido T.K."/>
        </authorList>
    </citation>
    <scope>NUCLEOTIDE SEQUENCE [LARGE SCALE GENOMIC DNA]</scope>
    <source>
        <strain evidence="4 5">UHCC 0060</strain>
    </source>
</reference>
<dbReference type="Pfam" id="PF25974">
    <property type="entry name" value="URGCP_9th"/>
    <property type="match status" value="1"/>
</dbReference>
<feature type="compositionally biased region" description="Polar residues" evidence="2">
    <location>
        <begin position="670"/>
        <end position="689"/>
    </location>
</feature>
<dbReference type="InterPro" id="IPR057365">
    <property type="entry name" value="URGCP"/>
</dbReference>
<dbReference type="InterPro" id="IPR030383">
    <property type="entry name" value="G_VLIG_dom"/>
</dbReference>
<dbReference type="Pfam" id="PF25496">
    <property type="entry name" value="URGCP"/>
    <property type="match status" value="1"/>
</dbReference>
<evidence type="ECO:0000259" key="3">
    <source>
        <dbReference type="PROSITE" id="PS51717"/>
    </source>
</evidence>
<feature type="domain" description="VLIG-type G" evidence="3">
    <location>
        <begin position="1311"/>
        <end position="1551"/>
    </location>
</feature>
<gene>
    <name evidence="4" type="ORF">VB695_17815</name>
</gene>
<dbReference type="PANTHER" id="PTHR14819:SF5">
    <property type="entry name" value="INTERFERON-INDUCED VERY LARGE GTPASE 1"/>
    <property type="match status" value="1"/>
</dbReference>
<proteinExistence type="inferred from homology"/>
<accession>A0ABU5UUD1</accession>
<dbReference type="Proteomes" id="UP001303285">
    <property type="component" value="Unassembled WGS sequence"/>
</dbReference>
<organism evidence="4 5">
    <name type="scientific">Nodularia spumigena UHCC 0060</name>
    <dbReference type="NCBI Taxonomy" id="3110300"/>
    <lineage>
        <taxon>Bacteria</taxon>
        <taxon>Bacillati</taxon>
        <taxon>Cyanobacteriota</taxon>
        <taxon>Cyanophyceae</taxon>
        <taxon>Nostocales</taxon>
        <taxon>Nodulariaceae</taxon>
        <taxon>Nodularia</taxon>
    </lineage>
</organism>
<dbReference type="Pfam" id="PF25683">
    <property type="entry name" value="URGCP_GTPase"/>
    <property type="match status" value="1"/>
</dbReference>
<dbReference type="EMBL" id="JAYGHK010000066">
    <property type="protein sequence ID" value="MEA5609901.1"/>
    <property type="molecule type" value="Genomic_DNA"/>
</dbReference>
<dbReference type="Gene3D" id="3.40.50.300">
    <property type="entry name" value="P-loop containing nucleotide triphosphate hydrolases"/>
    <property type="match status" value="1"/>
</dbReference>
<feature type="region of interest" description="Disordered" evidence="2">
    <location>
        <begin position="665"/>
        <end position="693"/>
    </location>
</feature>
<evidence type="ECO:0000313" key="4">
    <source>
        <dbReference type="EMBL" id="MEA5609901.1"/>
    </source>
</evidence>
<dbReference type="InterPro" id="IPR027417">
    <property type="entry name" value="P-loop_NTPase"/>
</dbReference>
<comment type="similarity">
    <text evidence="1">Belongs to the TRAFAC class dynamin-like GTPase superfamily. Very large inducible GTPase (VLIG) family.</text>
</comment>
<evidence type="ECO:0000256" key="2">
    <source>
        <dbReference type="SAM" id="MobiDB-lite"/>
    </source>
</evidence>